<dbReference type="SUPFAM" id="SSF50386">
    <property type="entry name" value="STI-like"/>
    <property type="match status" value="1"/>
</dbReference>
<gene>
    <name evidence="1" type="ORF">O6P43_005373</name>
</gene>
<comment type="caution">
    <text evidence="1">The sequence shown here is derived from an EMBL/GenBank/DDBJ whole genome shotgun (WGS) entry which is preliminary data.</text>
</comment>
<evidence type="ECO:0000313" key="2">
    <source>
        <dbReference type="Proteomes" id="UP001163823"/>
    </source>
</evidence>
<evidence type="ECO:0000313" key="1">
    <source>
        <dbReference type="EMBL" id="KAJ7975451.1"/>
    </source>
</evidence>
<name>A0AAD7Q6K4_QUISA</name>
<proteinExistence type="predicted"/>
<keyword evidence="2" id="KW-1185">Reference proteome</keyword>
<reference evidence="1" key="1">
    <citation type="journal article" date="2023" name="Science">
        <title>Elucidation of the pathway for biosynthesis of saponin adjuvants from the soapbark tree.</title>
        <authorList>
            <person name="Reed J."/>
            <person name="Orme A."/>
            <person name="El-Demerdash A."/>
            <person name="Owen C."/>
            <person name="Martin L.B.B."/>
            <person name="Misra R.C."/>
            <person name="Kikuchi S."/>
            <person name="Rejzek M."/>
            <person name="Martin A.C."/>
            <person name="Harkess A."/>
            <person name="Leebens-Mack J."/>
            <person name="Louveau T."/>
            <person name="Stephenson M.J."/>
            <person name="Osbourn A."/>
        </authorList>
    </citation>
    <scope>NUCLEOTIDE SEQUENCE</scope>
    <source>
        <strain evidence="1">S10</strain>
    </source>
</reference>
<dbReference type="Proteomes" id="UP001163823">
    <property type="component" value="Chromosome 3"/>
</dbReference>
<dbReference type="Gene3D" id="2.80.10.50">
    <property type="match status" value="1"/>
</dbReference>
<dbReference type="InterPro" id="IPR011065">
    <property type="entry name" value="Kunitz_inhibitor_STI-like_sf"/>
</dbReference>
<accession>A0AAD7Q6K4</accession>
<dbReference type="KEGG" id="qsa:O6P43_005373"/>
<dbReference type="AlphaFoldDB" id="A0AAD7Q6K4"/>
<sequence length="84" mass="9438">MVSHSNGVSITISCQRLEALCRALGIYIDEDGKRHFALSDEIKPFTFRFKKAEEWASNAEEEDKSSPTSFSSSSLVRIFSKCCI</sequence>
<organism evidence="1 2">
    <name type="scientific">Quillaja saponaria</name>
    <name type="common">Soap bark tree</name>
    <dbReference type="NCBI Taxonomy" id="32244"/>
    <lineage>
        <taxon>Eukaryota</taxon>
        <taxon>Viridiplantae</taxon>
        <taxon>Streptophyta</taxon>
        <taxon>Embryophyta</taxon>
        <taxon>Tracheophyta</taxon>
        <taxon>Spermatophyta</taxon>
        <taxon>Magnoliopsida</taxon>
        <taxon>eudicotyledons</taxon>
        <taxon>Gunneridae</taxon>
        <taxon>Pentapetalae</taxon>
        <taxon>rosids</taxon>
        <taxon>fabids</taxon>
        <taxon>Fabales</taxon>
        <taxon>Quillajaceae</taxon>
        <taxon>Quillaja</taxon>
    </lineage>
</organism>
<protein>
    <submittedName>
        <fullName evidence="1">Miraculin</fullName>
    </submittedName>
</protein>
<dbReference type="EMBL" id="JARAOO010000003">
    <property type="protein sequence ID" value="KAJ7975451.1"/>
    <property type="molecule type" value="Genomic_DNA"/>
</dbReference>